<dbReference type="Proteomes" id="UP001500880">
    <property type="component" value="Unassembled WGS sequence"/>
</dbReference>
<dbReference type="PROSITE" id="PS51257">
    <property type="entry name" value="PROKAR_LIPOPROTEIN"/>
    <property type="match status" value="1"/>
</dbReference>
<dbReference type="EMBL" id="BAAADO010000001">
    <property type="protein sequence ID" value="GAA0484615.1"/>
    <property type="molecule type" value="Genomic_DNA"/>
</dbReference>
<accession>A0ABP3KPP5</accession>
<name>A0ABP3KPP5_9BACI</name>
<evidence type="ECO:0000313" key="2">
    <source>
        <dbReference type="Proteomes" id="UP001500880"/>
    </source>
</evidence>
<dbReference type="RefSeq" id="WP_343837664.1">
    <property type="nucleotide sequence ID" value="NZ_BAAADO010000001.1"/>
</dbReference>
<gene>
    <name evidence="1" type="ORF">GCM10008986_07390</name>
</gene>
<reference evidence="2" key="1">
    <citation type="journal article" date="2019" name="Int. J. Syst. Evol. Microbiol.">
        <title>The Global Catalogue of Microorganisms (GCM) 10K type strain sequencing project: providing services to taxonomists for standard genome sequencing and annotation.</title>
        <authorList>
            <consortium name="The Broad Institute Genomics Platform"/>
            <consortium name="The Broad Institute Genome Sequencing Center for Infectious Disease"/>
            <person name="Wu L."/>
            <person name="Ma J."/>
        </authorList>
    </citation>
    <scope>NUCLEOTIDE SEQUENCE [LARGE SCALE GENOMIC DNA]</scope>
    <source>
        <strain evidence="2">JCM 12389</strain>
    </source>
</reference>
<evidence type="ECO:0008006" key="3">
    <source>
        <dbReference type="Google" id="ProtNLM"/>
    </source>
</evidence>
<sequence>MNLRKVKRQFLILVSLGSVLFLSGCLLSEEKALENAAQAAEESFNSESAEPNQKIDVISLHLPDDVKIEGSSNNNVFLKQGDQQYLLFYNQFEGAESRHLFDGIKAREDSLLQESFEADSRFGYIAVFPNSKEEQYELQVGIGGVKITTMTTKEELENKAAEMMDIVNSVDMKVQETQE</sequence>
<keyword evidence="2" id="KW-1185">Reference proteome</keyword>
<comment type="caution">
    <text evidence="1">The sequence shown here is derived from an EMBL/GenBank/DDBJ whole genome shotgun (WGS) entry which is preliminary data.</text>
</comment>
<organism evidence="1 2">
    <name type="scientific">Salinibacillus aidingensis</name>
    <dbReference type="NCBI Taxonomy" id="237684"/>
    <lineage>
        <taxon>Bacteria</taxon>
        <taxon>Bacillati</taxon>
        <taxon>Bacillota</taxon>
        <taxon>Bacilli</taxon>
        <taxon>Bacillales</taxon>
        <taxon>Bacillaceae</taxon>
        <taxon>Salinibacillus</taxon>
    </lineage>
</organism>
<proteinExistence type="predicted"/>
<protein>
    <recommendedName>
        <fullName evidence="3">Lipoprotein</fullName>
    </recommendedName>
</protein>
<evidence type="ECO:0000313" key="1">
    <source>
        <dbReference type="EMBL" id="GAA0484615.1"/>
    </source>
</evidence>